<sequence length="101" mass="10756">NSEAYKEYYAVATGATPPKTKVSVRKTKSSSNTTVTPLSTATASTRLSTSTKGKQPAKASKSKSLTALSDVAMTEVEQLKLATVRNKMLKAFPLPMMSSHC</sequence>
<dbReference type="EMBL" id="BKCJ010964018">
    <property type="protein sequence ID" value="GFC55139.1"/>
    <property type="molecule type" value="Genomic_DNA"/>
</dbReference>
<feature type="non-terminal residue" evidence="2">
    <location>
        <position position="1"/>
    </location>
</feature>
<gene>
    <name evidence="2" type="ORF">Tci_827109</name>
</gene>
<proteinExistence type="predicted"/>
<accession>A0A699Q1X8</accession>
<dbReference type="AlphaFoldDB" id="A0A699Q1X8"/>
<feature type="compositionally biased region" description="Low complexity" evidence="1">
    <location>
        <begin position="29"/>
        <end position="65"/>
    </location>
</feature>
<evidence type="ECO:0000313" key="2">
    <source>
        <dbReference type="EMBL" id="GFC55139.1"/>
    </source>
</evidence>
<name>A0A699Q1X8_TANCI</name>
<feature type="region of interest" description="Disordered" evidence="1">
    <location>
        <begin position="19"/>
        <end position="65"/>
    </location>
</feature>
<comment type="caution">
    <text evidence="2">The sequence shown here is derived from an EMBL/GenBank/DDBJ whole genome shotgun (WGS) entry which is preliminary data.</text>
</comment>
<reference evidence="2" key="1">
    <citation type="journal article" date="2019" name="Sci. Rep.">
        <title>Draft genome of Tanacetum cinerariifolium, the natural source of mosquito coil.</title>
        <authorList>
            <person name="Yamashiro T."/>
            <person name="Shiraishi A."/>
            <person name="Satake H."/>
            <person name="Nakayama K."/>
        </authorList>
    </citation>
    <scope>NUCLEOTIDE SEQUENCE</scope>
</reference>
<protein>
    <submittedName>
        <fullName evidence="2">Uncharacterized protein</fullName>
    </submittedName>
</protein>
<organism evidence="2">
    <name type="scientific">Tanacetum cinerariifolium</name>
    <name type="common">Dalmatian daisy</name>
    <name type="synonym">Chrysanthemum cinerariifolium</name>
    <dbReference type="NCBI Taxonomy" id="118510"/>
    <lineage>
        <taxon>Eukaryota</taxon>
        <taxon>Viridiplantae</taxon>
        <taxon>Streptophyta</taxon>
        <taxon>Embryophyta</taxon>
        <taxon>Tracheophyta</taxon>
        <taxon>Spermatophyta</taxon>
        <taxon>Magnoliopsida</taxon>
        <taxon>eudicotyledons</taxon>
        <taxon>Gunneridae</taxon>
        <taxon>Pentapetalae</taxon>
        <taxon>asterids</taxon>
        <taxon>campanulids</taxon>
        <taxon>Asterales</taxon>
        <taxon>Asteraceae</taxon>
        <taxon>Asteroideae</taxon>
        <taxon>Anthemideae</taxon>
        <taxon>Anthemidinae</taxon>
        <taxon>Tanacetum</taxon>
    </lineage>
</organism>
<evidence type="ECO:0000256" key="1">
    <source>
        <dbReference type="SAM" id="MobiDB-lite"/>
    </source>
</evidence>